<dbReference type="EMBL" id="JAAVLR010000001">
    <property type="protein sequence ID" value="NKC27594.1"/>
    <property type="molecule type" value="Genomic_DNA"/>
</dbReference>
<evidence type="ECO:0000313" key="2">
    <source>
        <dbReference type="Proteomes" id="UP000568486"/>
    </source>
</evidence>
<accession>A0ABX1DRP3</accession>
<evidence type="ECO:0008006" key="3">
    <source>
        <dbReference type="Google" id="ProtNLM"/>
    </source>
</evidence>
<reference evidence="1 2" key="1">
    <citation type="submission" date="2020-03" db="EMBL/GenBank/DDBJ databases">
        <title>Whole genome sequencing of clinical and environmental type strains of Ochrobactrum.</title>
        <authorList>
            <person name="Dharne M."/>
        </authorList>
    </citation>
    <scope>NUCLEOTIDE SEQUENCE [LARGE SCALE GENOMIC DNA]</scope>
    <source>
        <strain evidence="1 2">DSM 22292</strain>
    </source>
</reference>
<comment type="caution">
    <text evidence="1">The sequence shown here is derived from an EMBL/GenBank/DDBJ whole genome shotgun (WGS) entry which is preliminary data.</text>
</comment>
<evidence type="ECO:0000313" key="1">
    <source>
        <dbReference type="EMBL" id="NKC27594.1"/>
    </source>
</evidence>
<name>A0ABX1DRP3_9HYPH</name>
<dbReference type="Proteomes" id="UP000568486">
    <property type="component" value="Unassembled WGS sequence"/>
</dbReference>
<keyword evidence="2" id="KW-1185">Reference proteome</keyword>
<gene>
    <name evidence="1" type="ORF">HED52_01440</name>
</gene>
<sequence length="90" mass="9431">MLASVGPAVPFAVAQDAPAASQTQIPLNRADMQLSFAPLVKETTPAVVNVYAARQVQARSPFAGDPFFEQFLDGSLAKASRASNNRSVPG</sequence>
<protein>
    <recommendedName>
        <fullName evidence="3">Serine protease</fullName>
    </recommendedName>
</protein>
<proteinExistence type="predicted"/>
<organism evidence="1 2">
    <name type="scientific">Brucella ciceri</name>
    <dbReference type="NCBI Taxonomy" id="391287"/>
    <lineage>
        <taxon>Bacteria</taxon>
        <taxon>Pseudomonadati</taxon>
        <taxon>Pseudomonadota</taxon>
        <taxon>Alphaproteobacteria</taxon>
        <taxon>Hyphomicrobiales</taxon>
        <taxon>Brucellaceae</taxon>
        <taxon>Brucella/Ochrobactrum group</taxon>
        <taxon>Brucella</taxon>
    </lineage>
</organism>